<organism evidence="1 2">
    <name type="scientific">Galdieria partita</name>
    <dbReference type="NCBI Taxonomy" id="83374"/>
    <lineage>
        <taxon>Eukaryota</taxon>
        <taxon>Rhodophyta</taxon>
        <taxon>Bangiophyceae</taxon>
        <taxon>Galdieriales</taxon>
        <taxon>Galdieriaceae</taxon>
        <taxon>Galdieria</taxon>
    </lineage>
</organism>
<evidence type="ECO:0000313" key="1">
    <source>
        <dbReference type="EMBL" id="GJQ15947.1"/>
    </source>
</evidence>
<protein>
    <submittedName>
        <fullName evidence="1">Uncharacterized protein</fullName>
    </submittedName>
</protein>
<evidence type="ECO:0000313" key="2">
    <source>
        <dbReference type="Proteomes" id="UP001061958"/>
    </source>
</evidence>
<sequence>MQHTSFTSYPQLYRKYIQWIYHCKLFSEDTKARMVYLTRHGFRYGVPVSCSQPTSPTLPMEEAMKRGERTLEVLKSLQCSSVGTTERDCTGQVFPNDGDNETFEKLVLSKQLGFGLYEDFDLSSAPEKEEEKQWDWEQDELTRALLRRFVFNLVHFTALRHDRKTLGGVIRSNKLLHQGMKSPYVGMDKCMDNLNRELGTSFYSKVIKKRS</sequence>
<accession>A0A9C7Q6Z4</accession>
<reference evidence="1" key="2">
    <citation type="submission" date="2022-01" db="EMBL/GenBank/DDBJ databases">
        <authorList>
            <person name="Hirooka S."/>
            <person name="Miyagishima S.Y."/>
        </authorList>
    </citation>
    <scope>NUCLEOTIDE SEQUENCE</scope>
    <source>
        <strain evidence="1">NBRC 102759</strain>
    </source>
</reference>
<name>A0A9C7Q6Z4_9RHOD</name>
<reference evidence="1" key="1">
    <citation type="journal article" date="2022" name="Proc. Natl. Acad. Sci. U.S.A.">
        <title>Life cycle and functional genomics of the unicellular red alga Galdieria for elucidating algal and plant evolution and industrial use.</title>
        <authorList>
            <person name="Hirooka S."/>
            <person name="Itabashi T."/>
            <person name="Ichinose T.M."/>
            <person name="Onuma R."/>
            <person name="Fujiwara T."/>
            <person name="Yamashita S."/>
            <person name="Jong L.W."/>
            <person name="Tomita R."/>
            <person name="Iwane A.H."/>
            <person name="Miyagishima S.Y."/>
        </authorList>
    </citation>
    <scope>NUCLEOTIDE SEQUENCE</scope>
    <source>
        <strain evidence="1">NBRC 102759</strain>
    </source>
</reference>
<dbReference type="OrthoDB" id="10468985at2759"/>
<dbReference type="EMBL" id="BQMJ01000078">
    <property type="protein sequence ID" value="GJQ15947.1"/>
    <property type="molecule type" value="Genomic_DNA"/>
</dbReference>
<keyword evidence="2" id="KW-1185">Reference proteome</keyword>
<gene>
    <name evidence="1" type="ORF">GpartN1_g7738.t1</name>
</gene>
<proteinExistence type="predicted"/>
<comment type="caution">
    <text evidence="1">The sequence shown here is derived from an EMBL/GenBank/DDBJ whole genome shotgun (WGS) entry which is preliminary data.</text>
</comment>
<dbReference type="Proteomes" id="UP001061958">
    <property type="component" value="Unassembled WGS sequence"/>
</dbReference>
<dbReference type="AlphaFoldDB" id="A0A9C7Q6Z4"/>